<feature type="compositionally biased region" description="Low complexity" evidence="1">
    <location>
        <begin position="1244"/>
        <end position="1259"/>
    </location>
</feature>
<dbReference type="CDD" id="cd00052">
    <property type="entry name" value="EH"/>
    <property type="match status" value="3"/>
</dbReference>
<feature type="domain" description="UBA" evidence="2">
    <location>
        <begin position="1466"/>
        <end position="1505"/>
    </location>
</feature>
<feature type="compositionally biased region" description="Polar residues" evidence="1">
    <location>
        <begin position="501"/>
        <end position="543"/>
    </location>
</feature>
<feature type="region of interest" description="Disordered" evidence="1">
    <location>
        <begin position="964"/>
        <end position="1353"/>
    </location>
</feature>
<feature type="compositionally biased region" description="Basic and acidic residues" evidence="1">
    <location>
        <begin position="1085"/>
        <end position="1107"/>
    </location>
</feature>
<evidence type="ECO:0000256" key="1">
    <source>
        <dbReference type="SAM" id="MobiDB-lite"/>
    </source>
</evidence>
<feature type="region of interest" description="Disordered" evidence="1">
    <location>
        <begin position="1433"/>
        <end position="1472"/>
    </location>
</feature>
<feature type="region of interest" description="Disordered" evidence="1">
    <location>
        <begin position="377"/>
        <end position="614"/>
    </location>
</feature>
<dbReference type="PROSITE" id="PS50031">
    <property type="entry name" value="EH"/>
    <property type="match status" value="3"/>
</dbReference>
<evidence type="ECO:0000313" key="5">
    <source>
        <dbReference type="Proteomes" id="UP000777482"/>
    </source>
</evidence>
<dbReference type="Gene3D" id="1.10.238.10">
    <property type="entry name" value="EF-hand"/>
    <property type="match status" value="3"/>
</dbReference>
<accession>A0A9P7B580</accession>
<feature type="compositionally biased region" description="Low complexity" evidence="1">
    <location>
        <begin position="390"/>
        <end position="408"/>
    </location>
</feature>
<dbReference type="SUPFAM" id="SSF47473">
    <property type="entry name" value="EF-hand"/>
    <property type="match status" value="3"/>
</dbReference>
<dbReference type="PROSITE" id="PS50030">
    <property type="entry name" value="UBA"/>
    <property type="match status" value="1"/>
</dbReference>
<keyword evidence="5" id="KW-1185">Reference proteome</keyword>
<feature type="compositionally biased region" description="Low complexity" evidence="1">
    <location>
        <begin position="826"/>
        <end position="845"/>
    </location>
</feature>
<protein>
    <submittedName>
        <fullName evidence="4">Uncharacterized protein</fullName>
    </submittedName>
</protein>
<feature type="compositionally biased region" description="Polar residues" evidence="1">
    <location>
        <begin position="788"/>
        <end position="801"/>
    </location>
</feature>
<feature type="domain" description="EH" evidence="3">
    <location>
        <begin position="163"/>
        <end position="263"/>
    </location>
</feature>
<dbReference type="SMART" id="SM00027">
    <property type="entry name" value="EH"/>
    <property type="match status" value="3"/>
</dbReference>
<name>A0A9P7B580_RHOMI</name>
<dbReference type="CDD" id="cd14270">
    <property type="entry name" value="UBA"/>
    <property type="match status" value="1"/>
</dbReference>
<feature type="compositionally biased region" description="Basic and acidic residues" evidence="1">
    <location>
        <begin position="968"/>
        <end position="991"/>
    </location>
</feature>
<dbReference type="InterPro" id="IPR009060">
    <property type="entry name" value="UBA-like_sf"/>
</dbReference>
<feature type="region of interest" description="Disordered" evidence="1">
    <location>
        <begin position="784"/>
        <end position="803"/>
    </location>
</feature>
<dbReference type="Proteomes" id="UP000777482">
    <property type="component" value="Unassembled WGS sequence"/>
</dbReference>
<evidence type="ECO:0000259" key="2">
    <source>
        <dbReference type="PROSITE" id="PS50030"/>
    </source>
</evidence>
<evidence type="ECO:0000259" key="3">
    <source>
        <dbReference type="PROSITE" id="PS50031"/>
    </source>
</evidence>
<feature type="domain" description="EH" evidence="3">
    <location>
        <begin position="19"/>
        <end position="110"/>
    </location>
</feature>
<reference evidence="4 5" key="1">
    <citation type="submission" date="2020-11" db="EMBL/GenBank/DDBJ databases">
        <title>Kefir isolates.</title>
        <authorList>
            <person name="Marcisauskas S."/>
            <person name="Kim Y."/>
            <person name="Blasche S."/>
        </authorList>
    </citation>
    <scope>NUCLEOTIDE SEQUENCE [LARGE SCALE GENOMIC DNA]</scope>
    <source>
        <strain evidence="4 5">KR</strain>
    </source>
</reference>
<dbReference type="InterPro" id="IPR015940">
    <property type="entry name" value="UBA"/>
</dbReference>
<sequence>MATEPLPQQLSAYAPSAAERDAYNYLFERADTDQLGVLTGDRAVPFFSHSALPPLILGQVWQIADPENIGFLSQDRFGVACRLIAHAQARAKTGAPSVSQDDVKKPAPQPPTFKGHALPDRLAQPLRDRSSATATAPPTSPPPPSQKQPAAAPPVVTHISPADKANYARIFTAALGGPQHAGPTSLLDGDKAREIWIKSDLPFEVLGQIWTLADTHARGQLDLTDFTIGMHLLHLVLDGKLPPTAEALPKVLDPALYKAAMATLPPAPQAPTPTQGHSAAPTLAQTATANAGSSTSGWVITPAEKQESDQWFDQLDSAHKGLLEGEQAVGFFGQSGLGVEVLAKIWDLSDLRNEGHLNKDTFAVAMHLVKRAVADPSTPLPDSLPQDLVPPSFRSSSLSSTTGPGPQKDLLDLLDDDDSTTPGGGGGFSLSPQSTGALPPLPLSPQGTGATSRTATGSTTAPPPLSPMHMRSLSPQLTGASQSSRGPRSGSTPSIGVASTMYPQLTGTSTTANAAMTPRSMTPQQTGSGGFESNFTPAATTTAAMHKSPLPQQQQQTSSSFFDDNDDADLASNARSLQSQASTLRGEADSAEQQSKATGQTRSELEKQVQAANEEISALQERVSRARATYEAEREKVEELRTRSKEQQDVLSRAKHELIRAESDLSALRMEKTEIEGELLRDKEDVRELNRKVALVEDEKRILAAEVEKLRKEARQNKGLGAIARKQLASVEGDRTKLEGEIEQLKNDAAHVDGAGTGAGVGALAGAAGIGAATSAAAAFAGGDHFSSQSGPASPTGSFHQPTDGARAAALAATAPAAHAAMVALPQTPGSGTAGTPAARTGTNPFERFMHRAPPHGPTSPTGSTTSSSTNPFAAAAVARSPLASPSAMIKQEEEEVRVPASPPAVAERGVESPAPTTAAAADGSEHQKKEDDEATSLPLAAAAAVGTGALAAISAVGAGIYEAVGGGKHDEDGEANKEQETSQDVKKEQETTPDSAGEPDPFGVPAAASASSAPEAGGFDSGFGDDFSTAPVASAIAAVEPEHEASAPTVGQLGEIEPDSGFTDAVRDLNDGAGPDAVQGTLGEVDKDAGFDEAFKEIEEHEHEHGSAPGLEQAKNTETEPISTSAEQREDDSDDDDDEEGPEEAFGASPRYAVATAADEPPTSTTASTDFGTTSVGDLNAASGTSEAPSVVAAEVAPSAEIAHRDDDDAAATSEPVKEREPTTNSSESGESFVHVPPASTVPAETPPSLAATPTPTSSHRRAAPPPPVRAAAIDNGFADASAAPAGITSSEAAPFDTPVADKAPEDDFESAFADMGISSPPAAPATAAPASSTEPGAVAPDFDSFENDFDFQPSFDTSEAAVASRNAHLASQIQSDVGGSTDFDDAAFADFDSTFAPASGAPLNSATPAASASQAADQAFDAAFDDTFDESGAPVLGKPVGLAPASTEPVTTSAPTLPRQESFAGEEEGVRTIRQMGFSREQALEALEKYDGDVNRAVNSLVG</sequence>
<feature type="compositionally biased region" description="Low complexity" evidence="1">
    <location>
        <begin position="1164"/>
        <end position="1176"/>
    </location>
</feature>
<dbReference type="SMART" id="SM00165">
    <property type="entry name" value="UBA"/>
    <property type="match status" value="1"/>
</dbReference>
<feature type="compositionally biased region" description="Polar residues" evidence="1">
    <location>
        <begin position="1115"/>
        <end position="1127"/>
    </location>
</feature>
<feature type="compositionally biased region" description="Low complexity" evidence="1">
    <location>
        <begin position="447"/>
        <end position="460"/>
    </location>
</feature>
<feature type="compositionally biased region" description="Polar residues" evidence="1">
    <location>
        <begin position="574"/>
        <end position="583"/>
    </location>
</feature>
<dbReference type="Pfam" id="PF12763">
    <property type="entry name" value="EH"/>
    <property type="match status" value="3"/>
</dbReference>
<feature type="region of interest" description="Disordered" evidence="1">
    <location>
        <begin position="826"/>
        <end position="936"/>
    </location>
</feature>
<evidence type="ECO:0000313" key="4">
    <source>
        <dbReference type="EMBL" id="KAG0659208.1"/>
    </source>
</evidence>
<dbReference type="EMBL" id="PUHQ01000056">
    <property type="protein sequence ID" value="KAG0659208.1"/>
    <property type="molecule type" value="Genomic_DNA"/>
</dbReference>
<dbReference type="GO" id="GO:0005886">
    <property type="term" value="C:plasma membrane"/>
    <property type="evidence" value="ECO:0007669"/>
    <property type="project" value="TreeGrafter"/>
</dbReference>
<dbReference type="GO" id="GO:0005737">
    <property type="term" value="C:cytoplasm"/>
    <property type="evidence" value="ECO:0007669"/>
    <property type="project" value="TreeGrafter"/>
</dbReference>
<dbReference type="Pfam" id="PF00627">
    <property type="entry name" value="UBA"/>
    <property type="match status" value="1"/>
</dbReference>
<feature type="compositionally biased region" description="Low complexity" evidence="1">
    <location>
        <begin position="1187"/>
        <end position="1202"/>
    </location>
</feature>
<feature type="compositionally biased region" description="Low complexity" evidence="1">
    <location>
        <begin position="481"/>
        <end position="494"/>
    </location>
</feature>
<feature type="region of interest" description="Disordered" evidence="1">
    <location>
        <begin position="91"/>
        <end position="154"/>
    </location>
</feature>
<dbReference type="OrthoDB" id="524326at2759"/>
<dbReference type="Gene3D" id="1.10.8.10">
    <property type="entry name" value="DNA helicase RuvA subunit, C-terminal domain"/>
    <property type="match status" value="1"/>
</dbReference>
<feature type="compositionally biased region" description="Low complexity" evidence="1">
    <location>
        <begin position="548"/>
        <end position="562"/>
    </location>
</feature>
<proteinExistence type="predicted"/>
<feature type="domain" description="EH" evidence="3">
    <location>
        <begin position="304"/>
        <end position="395"/>
    </location>
</feature>
<dbReference type="PANTHER" id="PTHR11216">
    <property type="entry name" value="EH DOMAIN"/>
    <property type="match status" value="1"/>
</dbReference>
<feature type="compositionally biased region" description="Acidic residues" evidence="1">
    <location>
        <begin position="1130"/>
        <end position="1144"/>
    </location>
</feature>
<gene>
    <name evidence="4" type="ORF">C6P46_005261</name>
</gene>
<organism evidence="4 5">
    <name type="scientific">Rhodotorula mucilaginosa</name>
    <name type="common">Yeast</name>
    <name type="synonym">Rhodotorula rubra</name>
    <dbReference type="NCBI Taxonomy" id="5537"/>
    <lineage>
        <taxon>Eukaryota</taxon>
        <taxon>Fungi</taxon>
        <taxon>Dikarya</taxon>
        <taxon>Basidiomycota</taxon>
        <taxon>Pucciniomycotina</taxon>
        <taxon>Microbotryomycetes</taxon>
        <taxon>Sporidiobolales</taxon>
        <taxon>Sporidiobolaceae</taxon>
        <taxon>Rhodotorula</taxon>
    </lineage>
</organism>
<feature type="compositionally biased region" description="Low complexity" evidence="1">
    <location>
        <begin position="1320"/>
        <end position="1335"/>
    </location>
</feature>
<feature type="compositionally biased region" description="Polar residues" evidence="1">
    <location>
        <begin position="591"/>
        <end position="602"/>
    </location>
</feature>
<feature type="compositionally biased region" description="Low complexity" evidence="1">
    <location>
        <begin position="859"/>
        <end position="888"/>
    </location>
</feature>
<dbReference type="SUPFAM" id="SSF46934">
    <property type="entry name" value="UBA-like"/>
    <property type="match status" value="1"/>
</dbReference>
<dbReference type="GO" id="GO:0006897">
    <property type="term" value="P:endocytosis"/>
    <property type="evidence" value="ECO:0007669"/>
    <property type="project" value="TreeGrafter"/>
</dbReference>
<comment type="caution">
    <text evidence="4">The sequence shown here is derived from an EMBL/GenBank/DDBJ whole genome shotgun (WGS) entry which is preliminary data.</text>
</comment>
<dbReference type="InterPro" id="IPR011992">
    <property type="entry name" value="EF-hand-dom_pair"/>
</dbReference>
<dbReference type="PANTHER" id="PTHR11216:SF170">
    <property type="entry name" value="DYNAMIN ASSOCIATED PROTEIN 160, ISOFORM D"/>
    <property type="match status" value="1"/>
</dbReference>
<dbReference type="GO" id="GO:0016197">
    <property type="term" value="P:endosomal transport"/>
    <property type="evidence" value="ECO:0007669"/>
    <property type="project" value="TreeGrafter"/>
</dbReference>
<dbReference type="InterPro" id="IPR000261">
    <property type="entry name" value="EH_dom"/>
</dbReference>